<dbReference type="NCBIfam" id="NF006045">
    <property type="entry name" value="PRK08190.1"/>
    <property type="match status" value="1"/>
</dbReference>
<keyword evidence="2 5" id="KW-0808">Transferase</keyword>
<dbReference type="AlphaFoldDB" id="A0A248TLS9"/>
<protein>
    <submittedName>
        <fullName evidence="5">Phosphate butyryltransferase</fullName>
    </submittedName>
</protein>
<dbReference type="Proteomes" id="UP000215137">
    <property type="component" value="Chromosome"/>
</dbReference>
<organism evidence="5 6">
    <name type="scientific">Cytobacillus kochii</name>
    <dbReference type="NCBI Taxonomy" id="859143"/>
    <lineage>
        <taxon>Bacteria</taxon>
        <taxon>Bacillati</taxon>
        <taxon>Bacillota</taxon>
        <taxon>Bacilli</taxon>
        <taxon>Bacillales</taxon>
        <taxon>Bacillaceae</taxon>
        <taxon>Cytobacillus</taxon>
    </lineage>
</organism>
<reference evidence="5 6" key="1">
    <citation type="submission" date="2017-08" db="EMBL/GenBank/DDBJ databases">
        <title>Complete Genome Sequence of Bacillus kochii Oregon-R-modENCODE STRAIN BDGP4, isolated from Drosophila melanogaster gut.</title>
        <authorList>
            <person name="Wan K.H."/>
            <person name="Yu C."/>
            <person name="Park S."/>
            <person name="Hammonds A.S."/>
            <person name="Booth B.W."/>
            <person name="Celniker S.E."/>
        </authorList>
    </citation>
    <scope>NUCLEOTIDE SEQUENCE [LARGE SCALE GENOMIC DNA]</scope>
    <source>
        <strain evidence="5 6">BDGP4</strain>
    </source>
</reference>
<evidence type="ECO:0000256" key="2">
    <source>
        <dbReference type="ARBA" id="ARBA00022679"/>
    </source>
</evidence>
<dbReference type="Pfam" id="PF01515">
    <property type="entry name" value="PTA_PTB"/>
    <property type="match status" value="1"/>
</dbReference>
<dbReference type="KEGG" id="bko:CKF48_18305"/>
<name>A0A248TLS9_9BACI</name>
<dbReference type="PIRSF" id="PIRSF000428">
    <property type="entry name" value="P_Ac_trans"/>
    <property type="match status" value="1"/>
</dbReference>
<sequence length="320" mass="33497">MSAAKKLFTCTHFEVKGLRQMKLDSLIEKATQYEGNVVAVAAAEDEEVLEAVAGALKKNMASFLLFGNSEKITQILNANHADVASSDHLTIMHAETAALAAEMAVKSVKEKKASVLMKGNVPTAVILKAVLNKEYGLRTGSVLSHVAVFEVPNFDKFTIVTDAAMNIAPDLSQKAQITANAVGIAKSIGVEMPKVAPIAAVEVVNPNMQATLDAAALTQMNQRGQIKGCIVDGPLALDNAVSIEAAEHKGITSDVAGQADILLVPTIEVGNALYKSLIYFAQAKVGAVIAGAKAPIVLTSRADSAESKLYSLALAICSAK</sequence>
<dbReference type="OrthoDB" id="9774179at2"/>
<dbReference type="InterPro" id="IPR012147">
    <property type="entry name" value="P_Ac_Bu_trans"/>
</dbReference>
<proteinExistence type="inferred from homology"/>
<comment type="similarity">
    <text evidence="1">Belongs to the phosphate acetyltransferase and butyryltransferase family.</text>
</comment>
<dbReference type="InterPro" id="IPR014079">
    <property type="entry name" value="Phosphate_butyryltransferase"/>
</dbReference>
<dbReference type="PANTHER" id="PTHR43356:SF2">
    <property type="entry name" value="PHOSPHATE ACETYLTRANSFERASE"/>
    <property type="match status" value="1"/>
</dbReference>
<dbReference type="GO" id="GO:0019605">
    <property type="term" value="P:butyrate metabolic process"/>
    <property type="evidence" value="ECO:0007669"/>
    <property type="project" value="InterPro"/>
</dbReference>
<accession>A0A248TLS9</accession>
<dbReference type="NCBIfam" id="TIGR02706">
    <property type="entry name" value="P_butyryltrans"/>
    <property type="match status" value="1"/>
</dbReference>
<evidence type="ECO:0000256" key="1">
    <source>
        <dbReference type="ARBA" id="ARBA00005656"/>
    </source>
</evidence>
<dbReference type="EMBL" id="CP022983">
    <property type="protein sequence ID" value="ASV69079.1"/>
    <property type="molecule type" value="Genomic_DNA"/>
</dbReference>
<keyword evidence="6" id="KW-1185">Reference proteome</keyword>
<evidence type="ECO:0000259" key="4">
    <source>
        <dbReference type="Pfam" id="PF01515"/>
    </source>
</evidence>
<dbReference type="PANTHER" id="PTHR43356">
    <property type="entry name" value="PHOSPHATE ACETYLTRANSFERASE"/>
    <property type="match status" value="1"/>
</dbReference>
<feature type="domain" description="Phosphate acetyl/butaryl transferase" evidence="4">
    <location>
        <begin position="99"/>
        <end position="315"/>
    </location>
</feature>
<evidence type="ECO:0000313" key="5">
    <source>
        <dbReference type="EMBL" id="ASV69079.1"/>
    </source>
</evidence>
<dbReference type="NCBIfam" id="NF005837">
    <property type="entry name" value="PRK07742.1"/>
    <property type="match status" value="1"/>
</dbReference>
<dbReference type="GO" id="GO:0050182">
    <property type="term" value="F:phosphate butyryltransferase activity"/>
    <property type="evidence" value="ECO:0007669"/>
    <property type="project" value="InterPro"/>
</dbReference>
<dbReference type="InterPro" id="IPR002505">
    <property type="entry name" value="PTA_PTB"/>
</dbReference>
<dbReference type="Gene3D" id="3.40.718.10">
    <property type="entry name" value="Isopropylmalate Dehydrogenase"/>
    <property type="match status" value="1"/>
</dbReference>
<evidence type="ECO:0000313" key="6">
    <source>
        <dbReference type="Proteomes" id="UP000215137"/>
    </source>
</evidence>
<dbReference type="InterPro" id="IPR050500">
    <property type="entry name" value="Phos_Acetyltrans/Butyryltrans"/>
</dbReference>
<evidence type="ECO:0000256" key="3">
    <source>
        <dbReference type="ARBA" id="ARBA00023315"/>
    </source>
</evidence>
<keyword evidence="3" id="KW-0012">Acyltransferase</keyword>
<gene>
    <name evidence="5" type="ORF">CKF48_18305</name>
</gene>
<dbReference type="SUPFAM" id="SSF53659">
    <property type="entry name" value="Isocitrate/Isopropylmalate dehydrogenase-like"/>
    <property type="match status" value="1"/>
</dbReference>